<evidence type="ECO:0000313" key="4">
    <source>
        <dbReference type="Proteomes" id="UP000192602"/>
    </source>
</evidence>
<keyword evidence="4" id="KW-1185">Reference proteome</keyword>
<evidence type="ECO:0000256" key="2">
    <source>
        <dbReference type="SAM" id="Phobius"/>
    </source>
</evidence>
<dbReference type="AlphaFoldDB" id="A0A1W1WR95"/>
<feature type="transmembrane region" description="Helical" evidence="2">
    <location>
        <begin position="133"/>
        <end position="155"/>
    </location>
</feature>
<protein>
    <submittedName>
        <fullName evidence="3">Uncharacterized protein</fullName>
    </submittedName>
</protein>
<sequence>MLKLFNLLVVIILFSGCMESTQKLDRKKDELLERKARIEARLQKAREEADKQKELALTKMQQQIEKLALERSKNEAQKEIALAKIKAKQALELQKIEQAYKLKELELKKQKELLELENQKIVAQKEIELKKQFLYLSLAALVFIIVVVLIILYFYKKRKDKLIAYHDNLEKYFRLKENEAKVAIANKIIDTIAEGKLTPEQEQRLLGVLKGETKELPKEIEHKDEEPIEAEVEEKRDG</sequence>
<dbReference type="RefSeq" id="WP_084274798.1">
    <property type="nucleotide sequence ID" value="NZ_AP026671.1"/>
</dbReference>
<dbReference type="EMBL" id="FWWZ01000001">
    <property type="protein sequence ID" value="SMC08520.1"/>
    <property type="molecule type" value="Genomic_DNA"/>
</dbReference>
<accession>A0A1W1WR95</accession>
<dbReference type="Proteomes" id="UP000192602">
    <property type="component" value="Unassembled WGS sequence"/>
</dbReference>
<keyword evidence="2" id="KW-0472">Membrane</keyword>
<keyword evidence="2" id="KW-0812">Transmembrane</keyword>
<organism evidence="3 4">
    <name type="scientific">Nitratiruptor tergarcus DSM 16512</name>
    <dbReference type="NCBI Taxonomy" id="1069081"/>
    <lineage>
        <taxon>Bacteria</taxon>
        <taxon>Pseudomonadati</taxon>
        <taxon>Campylobacterota</taxon>
        <taxon>Epsilonproteobacteria</taxon>
        <taxon>Nautiliales</taxon>
        <taxon>Nitratiruptoraceae</taxon>
        <taxon>Nitratiruptor</taxon>
    </lineage>
</organism>
<evidence type="ECO:0000256" key="1">
    <source>
        <dbReference type="SAM" id="Coils"/>
    </source>
</evidence>
<keyword evidence="1" id="KW-0175">Coiled coil</keyword>
<feature type="coiled-coil region" evidence="1">
    <location>
        <begin position="21"/>
        <end position="122"/>
    </location>
</feature>
<name>A0A1W1WR95_9BACT</name>
<keyword evidence="2" id="KW-1133">Transmembrane helix</keyword>
<dbReference type="PROSITE" id="PS51257">
    <property type="entry name" value="PROKAR_LIPOPROTEIN"/>
    <property type="match status" value="1"/>
</dbReference>
<dbReference type="OrthoDB" id="5349332at2"/>
<gene>
    <name evidence="3" type="ORF">SAMN05660197_0272</name>
</gene>
<dbReference type="STRING" id="1069081.SAMN05660197_0272"/>
<evidence type="ECO:0000313" key="3">
    <source>
        <dbReference type="EMBL" id="SMC08520.1"/>
    </source>
</evidence>
<reference evidence="4" key="1">
    <citation type="submission" date="2017-04" db="EMBL/GenBank/DDBJ databases">
        <authorList>
            <person name="Varghese N."/>
            <person name="Submissions S."/>
        </authorList>
    </citation>
    <scope>NUCLEOTIDE SEQUENCE [LARGE SCALE GENOMIC DNA]</scope>
    <source>
        <strain evidence="4">DSM 16512</strain>
    </source>
</reference>
<proteinExistence type="predicted"/>